<gene>
    <name evidence="2" type="ORF">BYL167_LOCUS43534</name>
    <name evidence="4" type="ORF">GIL414_LOCUS48216</name>
    <name evidence="3" type="ORF">SMN809_LOCUS47431</name>
</gene>
<feature type="non-terminal residue" evidence="2">
    <location>
        <position position="62"/>
    </location>
</feature>
<name>A0A8S3A548_9BILA</name>
<dbReference type="EMBL" id="CAJOBI010150011">
    <property type="protein sequence ID" value="CAF4807019.1"/>
    <property type="molecule type" value="Genomic_DNA"/>
</dbReference>
<accession>A0A8S3A548</accession>
<feature type="compositionally biased region" description="Polar residues" evidence="1">
    <location>
        <begin position="40"/>
        <end position="49"/>
    </location>
</feature>
<comment type="caution">
    <text evidence="2">The sequence shown here is derived from an EMBL/GenBank/DDBJ whole genome shotgun (WGS) entry which is preliminary data.</text>
</comment>
<dbReference type="EMBL" id="CAJOBH010116054">
    <property type="protein sequence ID" value="CAF4686308.1"/>
    <property type="molecule type" value="Genomic_DNA"/>
</dbReference>
<dbReference type="Proteomes" id="UP000681720">
    <property type="component" value="Unassembled WGS sequence"/>
</dbReference>
<dbReference type="Proteomes" id="UP000676336">
    <property type="component" value="Unassembled WGS sequence"/>
</dbReference>
<evidence type="ECO:0000313" key="3">
    <source>
        <dbReference type="EMBL" id="CAF4807019.1"/>
    </source>
</evidence>
<dbReference type="AlphaFoldDB" id="A0A8S3A548"/>
<evidence type="ECO:0000256" key="1">
    <source>
        <dbReference type="SAM" id="MobiDB-lite"/>
    </source>
</evidence>
<protein>
    <submittedName>
        <fullName evidence="2">Uncharacterized protein</fullName>
    </submittedName>
</protein>
<evidence type="ECO:0000313" key="5">
    <source>
        <dbReference type="Proteomes" id="UP000681967"/>
    </source>
</evidence>
<feature type="non-terminal residue" evidence="2">
    <location>
        <position position="1"/>
    </location>
</feature>
<evidence type="ECO:0000313" key="2">
    <source>
        <dbReference type="EMBL" id="CAF4686308.1"/>
    </source>
</evidence>
<evidence type="ECO:0000313" key="4">
    <source>
        <dbReference type="EMBL" id="CAF4825697.1"/>
    </source>
</evidence>
<organism evidence="2 5">
    <name type="scientific">Rotaria magnacalcarata</name>
    <dbReference type="NCBI Taxonomy" id="392030"/>
    <lineage>
        <taxon>Eukaryota</taxon>
        <taxon>Metazoa</taxon>
        <taxon>Spiralia</taxon>
        <taxon>Gnathifera</taxon>
        <taxon>Rotifera</taxon>
        <taxon>Eurotatoria</taxon>
        <taxon>Bdelloidea</taxon>
        <taxon>Philodinida</taxon>
        <taxon>Philodinidae</taxon>
        <taxon>Rotaria</taxon>
    </lineage>
</organism>
<feature type="region of interest" description="Disordered" evidence="1">
    <location>
        <begin position="40"/>
        <end position="62"/>
    </location>
</feature>
<proteinExistence type="predicted"/>
<dbReference type="EMBL" id="CAJOBJ010155714">
    <property type="protein sequence ID" value="CAF4825697.1"/>
    <property type="molecule type" value="Genomic_DNA"/>
</dbReference>
<reference evidence="2" key="1">
    <citation type="submission" date="2021-02" db="EMBL/GenBank/DDBJ databases">
        <authorList>
            <person name="Nowell W R."/>
        </authorList>
    </citation>
    <scope>NUCLEOTIDE SEQUENCE</scope>
</reference>
<sequence length="62" mass="6915">TVGRKPFVVRHVNNDLIGRKPLSHSVFNDGLVVNDYSLSRGNSSMSLHSLNDGDYRSRSVSR</sequence>
<dbReference type="Proteomes" id="UP000681967">
    <property type="component" value="Unassembled WGS sequence"/>
</dbReference>
<feature type="compositionally biased region" description="Basic and acidic residues" evidence="1">
    <location>
        <begin position="51"/>
        <end position="62"/>
    </location>
</feature>